<evidence type="ECO:0000313" key="1">
    <source>
        <dbReference type="EMBL" id="RAH46414.1"/>
    </source>
</evidence>
<reference evidence="1" key="1">
    <citation type="submission" date="2018-02" db="EMBL/GenBank/DDBJ databases">
        <title>The genomes of Aspergillus section Nigri reveals drivers in fungal speciation.</title>
        <authorList>
            <consortium name="DOE Joint Genome Institute"/>
            <person name="Vesth T.C."/>
            <person name="Nybo J."/>
            <person name="Theobald S."/>
            <person name="Brandl J."/>
            <person name="Frisvad J.C."/>
            <person name="Nielsen K.F."/>
            <person name="Lyhne E.K."/>
            <person name="Kogle M.E."/>
            <person name="Kuo A."/>
            <person name="Riley R."/>
            <person name="Clum A."/>
            <person name="Nolan M."/>
            <person name="Lipzen A."/>
            <person name="Salamov A."/>
            <person name="Henrissat B."/>
            <person name="Wiebenga A."/>
            <person name="De vries R.P."/>
            <person name="Grigoriev I.V."/>
            <person name="Mortensen U.H."/>
            <person name="Andersen M.R."/>
            <person name="Baker S.E."/>
        </authorList>
    </citation>
    <scope>NUCLEOTIDE SEQUENCE</scope>
    <source>
        <strain evidence="1">CBS 621.78</strain>
    </source>
</reference>
<protein>
    <submittedName>
        <fullName evidence="1">Uncharacterized protein</fullName>
    </submittedName>
</protein>
<accession>A0ACD1GBA9</accession>
<gene>
    <name evidence="1" type="ORF">BO95DRAFT_111893</name>
</gene>
<proteinExistence type="predicted"/>
<keyword evidence="2" id="KW-1185">Reference proteome</keyword>
<organism evidence="1 2">
    <name type="scientific">Aspergillus brunneoviolaceus CBS 621.78</name>
    <dbReference type="NCBI Taxonomy" id="1450534"/>
    <lineage>
        <taxon>Eukaryota</taxon>
        <taxon>Fungi</taxon>
        <taxon>Dikarya</taxon>
        <taxon>Ascomycota</taxon>
        <taxon>Pezizomycotina</taxon>
        <taxon>Eurotiomycetes</taxon>
        <taxon>Eurotiomycetidae</taxon>
        <taxon>Eurotiales</taxon>
        <taxon>Aspergillaceae</taxon>
        <taxon>Aspergillus</taxon>
        <taxon>Aspergillus subgen. Circumdati</taxon>
    </lineage>
</organism>
<evidence type="ECO:0000313" key="2">
    <source>
        <dbReference type="Proteomes" id="UP000249057"/>
    </source>
</evidence>
<dbReference type="EMBL" id="KZ825338">
    <property type="protein sequence ID" value="RAH46414.1"/>
    <property type="molecule type" value="Genomic_DNA"/>
</dbReference>
<sequence>MATPRLTGADCPDCAIAISPLLQSADSFSLFLLALHWCSRESNNGWMGDGRRRGEGGESRQLLIRSTRSDRAELKWRMQSMYSPVLHCPDDCMVCKLADCEKCHPQLQGCNTFLPHRTELSTPST</sequence>
<dbReference type="Proteomes" id="UP000249057">
    <property type="component" value="Unassembled WGS sequence"/>
</dbReference>
<name>A0ACD1GBA9_9EURO</name>